<protein>
    <recommendedName>
        <fullName evidence="8">Two-component system response regulator</fullName>
    </recommendedName>
</protein>
<organism evidence="6 7">
    <name type="scientific">Oceanibaculum pacificum</name>
    <dbReference type="NCBI Taxonomy" id="580166"/>
    <lineage>
        <taxon>Bacteria</taxon>
        <taxon>Pseudomonadati</taxon>
        <taxon>Pseudomonadota</taxon>
        <taxon>Alphaproteobacteria</taxon>
        <taxon>Rhodospirillales</taxon>
        <taxon>Oceanibaculaceae</taxon>
        <taxon>Oceanibaculum</taxon>
    </lineage>
</organism>
<dbReference type="InterPro" id="IPR011006">
    <property type="entry name" value="CheY-like_superfamily"/>
</dbReference>
<evidence type="ECO:0000256" key="2">
    <source>
        <dbReference type="ARBA" id="ARBA00023125"/>
    </source>
</evidence>
<evidence type="ECO:0000313" key="6">
    <source>
        <dbReference type="EMBL" id="KZD08756.1"/>
    </source>
</evidence>
<dbReference type="SMART" id="SM00448">
    <property type="entry name" value="REC"/>
    <property type="match status" value="1"/>
</dbReference>
<dbReference type="EMBL" id="LPXN01000103">
    <property type="protein sequence ID" value="KZD08756.1"/>
    <property type="molecule type" value="Genomic_DNA"/>
</dbReference>
<evidence type="ECO:0000256" key="3">
    <source>
        <dbReference type="PROSITE-ProRule" id="PRU00169"/>
    </source>
</evidence>
<dbReference type="Proteomes" id="UP000076400">
    <property type="component" value="Unassembled WGS sequence"/>
</dbReference>
<dbReference type="Pfam" id="PF00196">
    <property type="entry name" value="GerE"/>
    <property type="match status" value="1"/>
</dbReference>
<dbReference type="PROSITE" id="PS50043">
    <property type="entry name" value="HTH_LUXR_2"/>
    <property type="match status" value="1"/>
</dbReference>
<dbReference type="CDD" id="cd17535">
    <property type="entry name" value="REC_NarL-like"/>
    <property type="match status" value="1"/>
</dbReference>
<proteinExistence type="predicted"/>
<evidence type="ECO:0000313" key="7">
    <source>
        <dbReference type="Proteomes" id="UP000076400"/>
    </source>
</evidence>
<dbReference type="AlphaFoldDB" id="A0A154W5D2"/>
<dbReference type="InterPro" id="IPR001789">
    <property type="entry name" value="Sig_transdc_resp-reg_receiver"/>
</dbReference>
<keyword evidence="2" id="KW-0238">DNA-binding</keyword>
<dbReference type="InterPro" id="IPR058245">
    <property type="entry name" value="NreC/VraR/RcsB-like_REC"/>
</dbReference>
<name>A0A154W5D2_9PROT</name>
<dbReference type="PANTHER" id="PTHR45566">
    <property type="entry name" value="HTH-TYPE TRANSCRIPTIONAL REGULATOR YHJB-RELATED"/>
    <property type="match status" value="1"/>
</dbReference>
<dbReference type="GO" id="GO:0006355">
    <property type="term" value="P:regulation of DNA-templated transcription"/>
    <property type="evidence" value="ECO:0007669"/>
    <property type="project" value="InterPro"/>
</dbReference>
<dbReference type="PROSITE" id="PS50110">
    <property type="entry name" value="RESPONSE_REGULATORY"/>
    <property type="match status" value="1"/>
</dbReference>
<dbReference type="InterPro" id="IPR016032">
    <property type="entry name" value="Sig_transdc_resp-reg_C-effctor"/>
</dbReference>
<dbReference type="CDD" id="cd06170">
    <property type="entry name" value="LuxR_C_like"/>
    <property type="match status" value="1"/>
</dbReference>
<dbReference type="GO" id="GO:0003677">
    <property type="term" value="F:DNA binding"/>
    <property type="evidence" value="ECO:0007669"/>
    <property type="project" value="UniProtKB-KW"/>
</dbReference>
<evidence type="ECO:0008006" key="8">
    <source>
        <dbReference type="Google" id="ProtNLM"/>
    </source>
</evidence>
<keyword evidence="1 3" id="KW-0597">Phosphoprotein</keyword>
<dbReference type="STRING" id="580166.AUP43_08320"/>
<dbReference type="Gene3D" id="3.40.50.2300">
    <property type="match status" value="1"/>
</dbReference>
<keyword evidence="7" id="KW-1185">Reference proteome</keyword>
<evidence type="ECO:0000259" key="5">
    <source>
        <dbReference type="PROSITE" id="PS50110"/>
    </source>
</evidence>
<dbReference type="SMART" id="SM00421">
    <property type="entry name" value="HTH_LUXR"/>
    <property type="match status" value="1"/>
</dbReference>
<gene>
    <name evidence="6" type="ORF">AUP43_08320</name>
</gene>
<dbReference type="InterPro" id="IPR051015">
    <property type="entry name" value="EvgA-like"/>
</dbReference>
<feature type="modified residue" description="4-aspartylphosphate" evidence="3">
    <location>
        <position position="59"/>
    </location>
</feature>
<comment type="caution">
    <text evidence="6">The sequence shown here is derived from an EMBL/GenBank/DDBJ whole genome shotgun (WGS) entry which is preliminary data.</text>
</comment>
<dbReference type="SUPFAM" id="SSF46894">
    <property type="entry name" value="C-terminal effector domain of the bipartite response regulators"/>
    <property type="match status" value="1"/>
</dbReference>
<sequence length="229" mass="24642">MGSKEMLKLMLLESNKLFREGLKRLLYESGFDVCVEESTLAGALDGLVINENLDLLLFDPCELPGQSDGESSELYLQLRRAAPNTKLVVLTTRICPQVFGTALESGVDGFLLKNMSADALVRSLQLVMIGEKVFPTTLAAVLVSGGFGAISAARTAHSMKGLSDREIQILQCLLNGYPNKLIANELHITEGTVKVHLKGILSKINARNRTQAAIWAMNNGLGASPSPSA</sequence>
<dbReference type="PRINTS" id="PR00038">
    <property type="entry name" value="HTHLUXR"/>
</dbReference>
<dbReference type="GO" id="GO:0000160">
    <property type="term" value="P:phosphorelay signal transduction system"/>
    <property type="evidence" value="ECO:0007669"/>
    <property type="project" value="InterPro"/>
</dbReference>
<feature type="domain" description="Response regulatory" evidence="5">
    <location>
        <begin position="8"/>
        <end position="128"/>
    </location>
</feature>
<dbReference type="Pfam" id="PF00072">
    <property type="entry name" value="Response_reg"/>
    <property type="match status" value="1"/>
</dbReference>
<dbReference type="SUPFAM" id="SSF52172">
    <property type="entry name" value="CheY-like"/>
    <property type="match status" value="1"/>
</dbReference>
<dbReference type="PANTHER" id="PTHR45566:SF1">
    <property type="entry name" value="HTH-TYPE TRANSCRIPTIONAL REGULATOR YHJB-RELATED"/>
    <property type="match status" value="1"/>
</dbReference>
<evidence type="ECO:0000259" key="4">
    <source>
        <dbReference type="PROSITE" id="PS50043"/>
    </source>
</evidence>
<feature type="domain" description="HTH luxR-type" evidence="4">
    <location>
        <begin position="155"/>
        <end position="220"/>
    </location>
</feature>
<dbReference type="InterPro" id="IPR000792">
    <property type="entry name" value="Tscrpt_reg_LuxR_C"/>
</dbReference>
<reference evidence="6 7" key="1">
    <citation type="submission" date="2015-12" db="EMBL/GenBank/DDBJ databases">
        <title>Genome sequence of Oceanibaculum pacificum MCCC 1A02656.</title>
        <authorList>
            <person name="Lu L."/>
            <person name="Lai Q."/>
            <person name="Shao Z."/>
            <person name="Qian P."/>
        </authorList>
    </citation>
    <scope>NUCLEOTIDE SEQUENCE [LARGE SCALE GENOMIC DNA]</scope>
    <source>
        <strain evidence="6 7">MCCC 1A02656</strain>
    </source>
</reference>
<accession>A0A154W5D2</accession>
<dbReference type="OrthoDB" id="7826527at2"/>
<evidence type="ECO:0000256" key="1">
    <source>
        <dbReference type="ARBA" id="ARBA00022553"/>
    </source>
</evidence>